<dbReference type="SUPFAM" id="SSF46785">
    <property type="entry name" value="Winged helix' DNA-binding domain"/>
    <property type="match status" value="1"/>
</dbReference>
<dbReference type="Proteomes" id="UP000032545">
    <property type="component" value="Unassembled WGS sequence"/>
</dbReference>
<name>A0A0D8BFB1_9ACTN</name>
<dbReference type="InterPro" id="IPR036390">
    <property type="entry name" value="WH_DNA-bd_sf"/>
</dbReference>
<dbReference type="AlphaFoldDB" id="A0A0D8BFB1"/>
<evidence type="ECO:0000256" key="1">
    <source>
        <dbReference type="ARBA" id="ARBA00011046"/>
    </source>
</evidence>
<evidence type="ECO:0000313" key="6">
    <source>
        <dbReference type="EMBL" id="KJE22968.1"/>
    </source>
</evidence>
<dbReference type="OrthoDB" id="9813987at2"/>
<comment type="caution">
    <text evidence="6">The sequence shown here is derived from an EMBL/GenBank/DDBJ whole genome shotgun (WGS) entry which is preliminary data.</text>
</comment>
<dbReference type="Pfam" id="PF03965">
    <property type="entry name" value="Penicillinase_R"/>
    <property type="match status" value="1"/>
</dbReference>
<evidence type="ECO:0000256" key="3">
    <source>
        <dbReference type="ARBA" id="ARBA00023125"/>
    </source>
</evidence>
<dbReference type="InterPro" id="IPR005650">
    <property type="entry name" value="BlaI_family"/>
</dbReference>
<keyword evidence="7" id="KW-1185">Reference proteome</keyword>
<keyword evidence="3" id="KW-0238">DNA-binding</keyword>
<organism evidence="6 7">
    <name type="scientific">Frankia torreyi</name>
    <dbReference type="NCBI Taxonomy" id="1856"/>
    <lineage>
        <taxon>Bacteria</taxon>
        <taxon>Bacillati</taxon>
        <taxon>Actinomycetota</taxon>
        <taxon>Actinomycetes</taxon>
        <taxon>Frankiales</taxon>
        <taxon>Frankiaceae</taxon>
        <taxon>Frankia</taxon>
    </lineage>
</organism>
<gene>
    <name evidence="6" type="ORF">FF36_02742</name>
</gene>
<evidence type="ECO:0000256" key="2">
    <source>
        <dbReference type="ARBA" id="ARBA00023015"/>
    </source>
</evidence>
<dbReference type="GO" id="GO:0003677">
    <property type="term" value="F:DNA binding"/>
    <property type="evidence" value="ECO:0007669"/>
    <property type="project" value="UniProtKB-KW"/>
</dbReference>
<reference evidence="7" key="1">
    <citation type="submission" date="2015-02" db="EMBL/GenBank/DDBJ databases">
        <title>Draft Genome of Frankia sp. CpI1-S.</title>
        <authorList>
            <person name="Oshone R.T."/>
            <person name="Ngom M."/>
            <person name="Ghodhbane-Gtari F."/>
            <person name="Gtari M."/>
            <person name="Morris K."/>
            <person name="Thomas K."/>
            <person name="Sen A."/>
            <person name="Tisa L.S."/>
        </authorList>
    </citation>
    <scope>NUCLEOTIDE SEQUENCE [LARGE SCALE GENOMIC DNA]</scope>
    <source>
        <strain evidence="7">CpI1-S</strain>
    </source>
</reference>
<evidence type="ECO:0000313" key="7">
    <source>
        <dbReference type="Proteomes" id="UP000032545"/>
    </source>
</evidence>
<evidence type="ECO:0000256" key="5">
    <source>
        <dbReference type="SAM" id="MobiDB-lite"/>
    </source>
</evidence>
<dbReference type="Gene3D" id="1.10.10.10">
    <property type="entry name" value="Winged helix-like DNA-binding domain superfamily/Winged helix DNA-binding domain"/>
    <property type="match status" value="1"/>
</dbReference>
<dbReference type="InterPro" id="IPR036388">
    <property type="entry name" value="WH-like_DNA-bd_sf"/>
</dbReference>
<keyword evidence="4" id="KW-0804">Transcription</keyword>
<feature type="region of interest" description="Disordered" evidence="5">
    <location>
        <begin position="125"/>
        <end position="147"/>
    </location>
</feature>
<proteinExistence type="inferred from homology"/>
<dbReference type="PATRIC" id="fig|1502723.3.peg.1861"/>
<dbReference type="RefSeq" id="WP_044885368.1">
    <property type="nucleotide sequence ID" value="NZ_JYFN01000018.1"/>
</dbReference>
<evidence type="ECO:0000256" key="4">
    <source>
        <dbReference type="ARBA" id="ARBA00023163"/>
    </source>
</evidence>
<comment type="similarity">
    <text evidence="1">Belongs to the BlaI transcriptional regulatory family.</text>
</comment>
<accession>A0A0D8BFB1</accession>
<sequence>MRGKGPGRRVAGELESAVLAVLWEADGPLTPSQTQEALIRDGHELAYTSVATTLARLHGKGMLERTVAGRGHAYTPTAAAARQLADRMRGLLGDGRGRAEVLSHFVAGLTADDEATLLALLAAAEDDEPSTGGGSVPVAGELPGSRP</sequence>
<dbReference type="EMBL" id="JYFN01000018">
    <property type="protein sequence ID" value="KJE22968.1"/>
    <property type="molecule type" value="Genomic_DNA"/>
</dbReference>
<protein>
    <submittedName>
        <fullName evidence="6">Putative transcriptional regulator</fullName>
    </submittedName>
</protein>
<keyword evidence="2" id="KW-0805">Transcription regulation</keyword>
<dbReference type="GO" id="GO:0045892">
    <property type="term" value="P:negative regulation of DNA-templated transcription"/>
    <property type="evidence" value="ECO:0007669"/>
    <property type="project" value="InterPro"/>
</dbReference>
<reference evidence="6 7" key="2">
    <citation type="journal article" date="2016" name="Genome Announc.">
        <title>Permanent Draft Genome Sequences for Two Variants of Frankia sp. Strain CpI1, the First Frankia Strain Isolated from Root Nodules of Comptonia peregrina.</title>
        <authorList>
            <person name="Oshone R."/>
            <person name="Hurst S.G.IV."/>
            <person name="Abebe-Akele F."/>
            <person name="Simpson S."/>
            <person name="Morris K."/>
            <person name="Thomas W.K."/>
            <person name="Tisa L.S."/>
        </authorList>
    </citation>
    <scope>NUCLEOTIDE SEQUENCE [LARGE SCALE GENOMIC DNA]</scope>
    <source>
        <strain evidence="7">CpI1-S</strain>
    </source>
</reference>